<dbReference type="GO" id="GO:0051959">
    <property type="term" value="F:dynein light intermediate chain binding"/>
    <property type="evidence" value="ECO:0007669"/>
    <property type="project" value="InterPro"/>
</dbReference>
<protein>
    <submittedName>
        <fullName evidence="4">DHC_N1 domain-containing protein</fullName>
    </submittedName>
</protein>
<dbReference type="GO" id="GO:0030286">
    <property type="term" value="C:dynein complex"/>
    <property type="evidence" value="ECO:0007669"/>
    <property type="project" value="InterPro"/>
</dbReference>
<dbReference type="GO" id="GO:0045505">
    <property type="term" value="F:dynein intermediate chain binding"/>
    <property type="evidence" value="ECO:0007669"/>
    <property type="project" value="InterPro"/>
</dbReference>
<dbReference type="Proteomes" id="UP000274429">
    <property type="component" value="Unassembled WGS sequence"/>
</dbReference>
<sequence length="431" mass="51105">MEVKGTSINKTERIDVYQNNEFPLKYRKFLRVVSESSELLNSTTEFKVPAINLEGDEYALLQNEKIMGVIESTVIEWRYKMQEIIEELRSRSTQGEGPLAEIEYWRDRTASLSRLVEQVAQPQIKRVLYLYALKERIPPNSVFEMLHRCYFEATDNTKLLALVERYFKIITYGTNLDDIIESLCPLMQALQMIWIISPYFNKEDRMTVIFERIAWCLCDRISKMLTPQELFNLPLEKMIVQIKSGRRLLESWKSTYMARRADIEASGREYRWEFDKKRLFAKSDYMIGVCNDMEDVVNIVKEYKTMFGPEIKSMFSNQKHFDLLTENVMGLLKPFKSLQFDPFLIENKSTWLNQMTQFRMEVMALDTDAKSCLEDSFRTLHSSSKAFRVLQRLLENHPRKEIAQLFEERYTDILDRYDKELRLIETTFTEG</sequence>
<dbReference type="InterPro" id="IPR013594">
    <property type="entry name" value="Dynein_heavy_tail"/>
</dbReference>
<dbReference type="WBParaSite" id="TTAC_0000299001-mRNA-1">
    <property type="protein sequence ID" value="TTAC_0000299001-mRNA-1"/>
    <property type="gene ID" value="TTAC_0000299001"/>
</dbReference>
<name>A0A0R3WQF0_HYDTA</name>
<accession>A0A0R3WQF0</accession>
<reference evidence="4" key="1">
    <citation type="submission" date="2017-02" db="UniProtKB">
        <authorList>
            <consortium name="WormBaseParasite"/>
        </authorList>
    </citation>
    <scope>IDENTIFICATION</scope>
</reference>
<evidence type="ECO:0000259" key="1">
    <source>
        <dbReference type="Pfam" id="PF08385"/>
    </source>
</evidence>
<dbReference type="InterPro" id="IPR026983">
    <property type="entry name" value="DHC"/>
</dbReference>
<dbReference type="Pfam" id="PF08385">
    <property type="entry name" value="DHC_N1"/>
    <property type="match status" value="1"/>
</dbReference>
<dbReference type="OrthoDB" id="10251809at2759"/>
<evidence type="ECO:0000313" key="3">
    <source>
        <dbReference type="Proteomes" id="UP000274429"/>
    </source>
</evidence>
<reference evidence="2 3" key="2">
    <citation type="submission" date="2018-11" db="EMBL/GenBank/DDBJ databases">
        <authorList>
            <consortium name="Pathogen Informatics"/>
        </authorList>
    </citation>
    <scope>NUCLEOTIDE SEQUENCE [LARGE SCALE GENOMIC DNA]</scope>
</reference>
<dbReference type="PANTHER" id="PTHR22878">
    <property type="entry name" value="DYNEIN HEAVY CHAIN 6, AXONEMAL-LIKE-RELATED"/>
    <property type="match status" value="1"/>
</dbReference>
<dbReference type="STRING" id="6205.A0A0R3WQF0"/>
<feature type="domain" description="Dynein heavy chain tail" evidence="1">
    <location>
        <begin position="70"/>
        <end position="430"/>
    </location>
</feature>
<keyword evidence="3" id="KW-1185">Reference proteome</keyword>
<dbReference type="EMBL" id="UYWX01001757">
    <property type="protein sequence ID" value="VDM21658.1"/>
    <property type="molecule type" value="Genomic_DNA"/>
</dbReference>
<gene>
    <name evidence="2" type="ORF">TTAC_LOCUS2975</name>
</gene>
<organism evidence="4">
    <name type="scientific">Hydatigena taeniaeformis</name>
    <name type="common">Feline tapeworm</name>
    <name type="synonym">Taenia taeniaeformis</name>
    <dbReference type="NCBI Taxonomy" id="6205"/>
    <lineage>
        <taxon>Eukaryota</taxon>
        <taxon>Metazoa</taxon>
        <taxon>Spiralia</taxon>
        <taxon>Lophotrochozoa</taxon>
        <taxon>Platyhelminthes</taxon>
        <taxon>Cestoda</taxon>
        <taxon>Eucestoda</taxon>
        <taxon>Cyclophyllidea</taxon>
        <taxon>Taeniidae</taxon>
        <taxon>Hydatigera</taxon>
    </lineage>
</organism>
<dbReference type="AlphaFoldDB" id="A0A0R3WQF0"/>
<evidence type="ECO:0000313" key="2">
    <source>
        <dbReference type="EMBL" id="VDM21658.1"/>
    </source>
</evidence>
<proteinExistence type="predicted"/>
<dbReference type="GO" id="GO:0007018">
    <property type="term" value="P:microtubule-based movement"/>
    <property type="evidence" value="ECO:0007669"/>
    <property type="project" value="InterPro"/>
</dbReference>
<dbReference type="PANTHER" id="PTHR22878:SF63">
    <property type="entry name" value="DYNEIN AXONEMAL HEAVY CHAIN 10"/>
    <property type="match status" value="1"/>
</dbReference>
<evidence type="ECO:0000313" key="4">
    <source>
        <dbReference type="WBParaSite" id="TTAC_0000299001-mRNA-1"/>
    </source>
</evidence>